<feature type="transmembrane region" description="Helical" evidence="2">
    <location>
        <begin position="78"/>
        <end position="96"/>
    </location>
</feature>
<evidence type="ECO:0000256" key="2">
    <source>
        <dbReference type="SAM" id="Phobius"/>
    </source>
</evidence>
<keyword evidence="5" id="KW-1185">Reference proteome</keyword>
<dbReference type="EMBL" id="JACCFJ010000001">
    <property type="protein sequence ID" value="NYI83387.1"/>
    <property type="molecule type" value="Genomic_DNA"/>
</dbReference>
<accession>A0A853AR34</accession>
<evidence type="ECO:0000313" key="4">
    <source>
        <dbReference type="EMBL" id="NYI83387.1"/>
    </source>
</evidence>
<feature type="region of interest" description="Disordered" evidence="1">
    <location>
        <begin position="1"/>
        <end position="24"/>
    </location>
</feature>
<gene>
    <name evidence="4" type="ORF">HNR68_002017</name>
</gene>
<dbReference type="AlphaFoldDB" id="A0A853AR34"/>
<evidence type="ECO:0000259" key="3">
    <source>
        <dbReference type="Pfam" id="PF02517"/>
    </source>
</evidence>
<protein>
    <recommendedName>
        <fullName evidence="3">CAAX prenyl protease 2/Lysostaphin resistance protein A-like domain-containing protein</fullName>
    </recommendedName>
</protein>
<organism evidence="4 5">
    <name type="scientific">Saccharopolyspora hordei</name>
    <dbReference type="NCBI Taxonomy" id="1838"/>
    <lineage>
        <taxon>Bacteria</taxon>
        <taxon>Bacillati</taxon>
        <taxon>Actinomycetota</taxon>
        <taxon>Actinomycetes</taxon>
        <taxon>Pseudonocardiales</taxon>
        <taxon>Pseudonocardiaceae</taxon>
        <taxon>Saccharopolyspora</taxon>
    </lineage>
</organism>
<sequence length="315" mass="32769">MSDREERRPGPDRPDRGLPSPLLGGIDRARRPTGPVLGVAVVVVCLLVGQTAAALVLFPLFGASPTAARGGSMTLVDQLATMLSFLGIAGMLALWVRLKERRPFGSLGFLPASRVGVHLATGAVVAVVLLGVPVGVNLLSGQFDVAAVHTAQVGWAFVALVGFAVQAGTEEVLTRGYLVQVTYRKWGLTTAVVLQAVVFSLLHGTNPDVGAVALVNILLIALLLAFWALAEGGLWGVCAFHAVWNWCQGNVYGIEVSGMDVRTTVLTTVGAPGSAEVLTGGGFGIEASLLTTAVLAVGTVLAFLAFRRRVRAAAR</sequence>
<feature type="transmembrane region" description="Helical" evidence="2">
    <location>
        <begin position="287"/>
        <end position="306"/>
    </location>
</feature>
<dbReference type="Pfam" id="PF02517">
    <property type="entry name" value="Rce1-like"/>
    <property type="match status" value="1"/>
</dbReference>
<feature type="transmembrane region" description="Helical" evidence="2">
    <location>
        <begin position="36"/>
        <end position="58"/>
    </location>
</feature>
<comment type="caution">
    <text evidence="4">The sequence shown here is derived from an EMBL/GenBank/DDBJ whole genome shotgun (WGS) entry which is preliminary data.</text>
</comment>
<keyword evidence="2" id="KW-0812">Transmembrane</keyword>
<proteinExistence type="predicted"/>
<evidence type="ECO:0000313" key="5">
    <source>
        <dbReference type="Proteomes" id="UP000587002"/>
    </source>
</evidence>
<keyword evidence="2" id="KW-1133">Transmembrane helix</keyword>
<feature type="compositionally biased region" description="Basic and acidic residues" evidence="1">
    <location>
        <begin position="1"/>
        <end position="16"/>
    </location>
</feature>
<feature type="domain" description="CAAX prenyl protease 2/Lysostaphin resistance protein A-like" evidence="3">
    <location>
        <begin position="155"/>
        <end position="246"/>
    </location>
</feature>
<dbReference type="PANTHER" id="PTHR39430:SF1">
    <property type="entry name" value="PROTEASE"/>
    <property type="match status" value="1"/>
</dbReference>
<dbReference type="GO" id="GO:0004175">
    <property type="term" value="F:endopeptidase activity"/>
    <property type="evidence" value="ECO:0007669"/>
    <property type="project" value="UniProtKB-ARBA"/>
</dbReference>
<feature type="transmembrane region" description="Helical" evidence="2">
    <location>
        <begin position="186"/>
        <end position="203"/>
    </location>
</feature>
<dbReference type="GO" id="GO:0080120">
    <property type="term" value="P:CAAX-box protein maturation"/>
    <property type="evidence" value="ECO:0007669"/>
    <property type="project" value="UniProtKB-ARBA"/>
</dbReference>
<reference evidence="4 5" key="1">
    <citation type="submission" date="2020-07" db="EMBL/GenBank/DDBJ databases">
        <title>Sequencing the genomes of 1000 actinobacteria strains.</title>
        <authorList>
            <person name="Klenk H.-P."/>
        </authorList>
    </citation>
    <scope>NUCLEOTIDE SEQUENCE [LARGE SCALE GENOMIC DNA]</scope>
    <source>
        <strain evidence="4 5">DSM 44065</strain>
    </source>
</reference>
<feature type="transmembrane region" description="Helical" evidence="2">
    <location>
        <begin position="209"/>
        <end position="227"/>
    </location>
</feature>
<evidence type="ECO:0000256" key="1">
    <source>
        <dbReference type="SAM" id="MobiDB-lite"/>
    </source>
</evidence>
<feature type="transmembrane region" description="Helical" evidence="2">
    <location>
        <begin position="117"/>
        <end position="139"/>
    </location>
</feature>
<dbReference type="InterPro" id="IPR003675">
    <property type="entry name" value="Rce1/LyrA-like_dom"/>
</dbReference>
<dbReference type="RefSeq" id="WP_343050046.1">
    <property type="nucleotide sequence ID" value="NZ_BAABFH010000001.1"/>
</dbReference>
<dbReference type="Proteomes" id="UP000587002">
    <property type="component" value="Unassembled WGS sequence"/>
</dbReference>
<name>A0A853AR34_9PSEU</name>
<keyword evidence="2" id="KW-0472">Membrane</keyword>
<dbReference type="PANTHER" id="PTHR39430">
    <property type="entry name" value="MEMBRANE-ASSOCIATED PROTEASE-RELATED"/>
    <property type="match status" value="1"/>
</dbReference>